<organism evidence="3 4">
    <name type="scientific">Anaerosacchariphilus polymeriproducens</name>
    <dbReference type="NCBI Taxonomy" id="1812858"/>
    <lineage>
        <taxon>Bacteria</taxon>
        <taxon>Bacillati</taxon>
        <taxon>Bacillota</taxon>
        <taxon>Clostridia</taxon>
        <taxon>Lachnospirales</taxon>
        <taxon>Lachnospiraceae</taxon>
        <taxon>Anaerosacchariphilus</taxon>
    </lineage>
</organism>
<feature type="domain" description="HTH cro/C1-type" evidence="2">
    <location>
        <begin position="10"/>
        <end position="64"/>
    </location>
</feature>
<dbReference type="Proteomes" id="UP000255036">
    <property type="component" value="Unassembled WGS sequence"/>
</dbReference>
<dbReference type="EMBL" id="QRCT01000020">
    <property type="protein sequence ID" value="RDU23663.1"/>
    <property type="molecule type" value="Genomic_DNA"/>
</dbReference>
<dbReference type="SMART" id="SM00530">
    <property type="entry name" value="HTH_XRE"/>
    <property type="match status" value="1"/>
</dbReference>
<name>A0A371AVR7_9FIRM</name>
<dbReference type="GO" id="GO:0003677">
    <property type="term" value="F:DNA binding"/>
    <property type="evidence" value="ECO:0007669"/>
    <property type="project" value="UniProtKB-KW"/>
</dbReference>
<dbReference type="OrthoDB" id="9812495at2"/>
<dbReference type="Gene3D" id="1.10.260.40">
    <property type="entry name" value="lambda repressor-like DNA-binding domains"/>
    <property type="match status" value="1"/>
</dbReference>
<keyword evidence="1" id="KW-0238">DNA-binding</keyword>
<dbReference type="SUPFAM" id="SSF47413">
    <property type="entry name" value="lambda repressor-like DNA-binding domains"/>
    <property type="match status" value="1"/>
</dbReference>
<dbReference type="PANTHER" id="PTHR46558:SF11">
    <property type="entry name" value="HTH-TYPE TRANSCRIPTIONAL REGULATOR XRE"/>
    <property type="match status" value="1"/>
</dbReference>
<protein>
    <submittedName>
        <fullName evidence="3">XRE family transcriptional regulator</fullName>
    </submittedName>
</protein>
<reference evidence="3 4" key="1">
    <citation type="submission" date="2018-07" db="EMBL/GenBank/DDBJ databases">
        <title>Anaerosacharophilus polymeroproducens gen. nov. sp. nov., an anaerobic bacterium isolated from salt field.</title>
        <authorList>
            <person name="Kim W."/>
            <person name="Yang S.-H."/>
            <person name="Oh J."/>
            <person name="Lee J.-H."/>
            <person name="Kwon K.K."/>
        </authorList>
    </citation>
    <scope>NUCLEOTIDE SEQUENCE [LARGE SCALE GENOMIC DNA]</scope>
    <source>
        <strain evidence="3 4">MCWD5</strain>
    </source>
</reference>
<dbReference type="Pfam" id="PF01381">
    <property type="entry name" value="HTH_3"/>
    <property type="match status" value="1"/>
</dbReference>
<dbReference type="PANTHER" id="PTHR46558">
    <property type="entry name" value="TRACRIPTIONAL REGULATORY PROTEIN-RELATED-RELATED"/>
    <property type="match status" value="1"/>
</dbReference>
<dbReference type="PROSITE" id="PS50943">
    <property type="entry name" value="HTH_CROC1"/>
    <property type="match status" value="1"/>
</dbReference>
<accession>A0A371AVR7</accession>
<gene>
    <name evidence="3" type="ORF">DWV06_08760</name>
</gene>
<keyword evidence="4" id="KW-1185">Reference proteome</keyword>
<evidence type="ECO:0000259" key="2">
    <source>
        <dbReference type="PROSITE" id="PS50943"/>
    </source>
</evidence>
<proteinExistence type="predicted"/>
<dbReference type="CDD" id="cd00093">
    <property type="entry name" value="HTH_XRE"/>
    <property type="match status" value="1"/>
</dbReference>
<dbReference type="AlphaFoldDB" id="A0A371AVR7"/>
<dbReference type="RefSeq" id="WP_115481808.1">
    <property type="nucleotide sequence ID" value="NZ_QRCT01000020.1"/>
</dbReference>
<evidence type="ECO:0000313" key="4">
    <source>
        <dbReference type="Proteomes" id="UP000255036"/>
    </source>
</evidence>
<dbReference type="InterPro" id="IPR010982">
    <property type="entry name" value="Lambda_DNA-bd_dom_sf"/>
</dbReference>
<evidence type="ECO:0000256" key="1">
    <source>
        <dbReference type="ARBA" id="ARBA00023125"/>
    </source>
</evidence>
<sequence>MQLLHMSENLVKLRHDRKITQDEIALFLGVTKASVSKWENNQSMPDIQLLPQIATYFGVTVDELLGYEPQLSKEQIQRLYQELAEDFANKSFIDTMKKCKLLVHKYYSCYPFLVQICVLWINHFMLAESSNLQQEILNDTSNLCERILRECKVLEVCNMARSLKAVIDLQLGNYQNVIESLEEIVTTKNLSASNDSVLIQAYQLAGETDKAKSSVQISMYIHLVELVGNAVWHLSVNNENLNICEETIRRTDCVISTYTLDKLHPNSVAQFYYQAAVVYAIHNQQVKALERLSQYVLVLKYLLMGDNINLHGDNYFNALDSWFSQLDLGSAPPRNKKLVAENALQSLDHPAFVILNSTDKFQRIRKNILKEDYHE</sequence>
<dbReference type="InterPro" id="IPR001387">
    <property type="entry name" value="Cro/C1-type_HTH"/>
</dbReference>
<comment type="caution">
    <text evidence="3">The sequence shown here is derived from an EMBL/GenBank/DDBJ whole genome shotgun (WGS) entry which is preliminary data.</text>
</comment>
<evidence type="ECO:0000313" key="3">
    <source>
        <dbReference type="EMBL" id="RDU23663.1"/>
    </source>
</evidence>